<evidence type="ECO:0000256" key="8">
    <source>
        <dbReference type="SAM" id="MobiDB-lite"/>
    </source>
</evidence>
<feature type="non-terminal residue" evidence="11">
    <location>
        <position position="1"/>
    </location>
</feature>
<dbReference type="FunCoup" id="A0A316YRD9">
    <property type="interactions" value="496"/>
</dbReference>
<evidence type="ECO:0000256" key="3">
    <source>
        <dbReference type="ARBA" id="ARBA00022806"/>
    </source>
</evidence>
<dbReference type="Pfam" id="PF00271">
    <property type="entry name" value="Helicase_C"/>
    <property type="match status" value="1"/>
</dbReference>
<dbReference type="SMART" id="SM00487">
    <property type="entry name" value="DEXDc"/>
    <property type="match status" value="1"/>
</dbReference>
<dbReference type="SMART" id="SM00490">
    <property type="entry name" value="HELICc"/>
    <property type="match status" value="1"/>
</dbReference>
<dbReference type="Proteomes" id="UP000245768">
    <property type="component" value="Unassembled WGS sequence"/>
</dbReference>
<dbReference type="AlphaFoldDB" id="A0A316YRD9"/>
<dbReference type="GO" id="GO:0016787">
    <property type="term" value="F:hydrolase activity"/>
    <property type="evidence" value="ECO:0007669"/>
    <property type="project" value="UniProtKB-KW"/>
</dbReference>
<dbReference type="InterPro" id="IPR000629">
    <property type="entry name" value="RNA-helicase_DEAD-box_CS"/>
</dbReference>
<name>A0A316YRD9_9BASI</name>
<feature type="domain" description="Helicase C-terminal" evidence="10">
    <location>
        <begin position="312"/>
        <end position="469"/>
    </location>
</feature>
<dbReference type="InParanoid" id="A0A316YRD9"/>
<organism evidence="11 12">
    <name type="scientific">Acaromyces ingoldii</name>
    <dbReference type="NCBI Taxonomy" id="215250"/>
    <lineage>
        <taxon>Eukaryota</taxon>
        <taxon>Fungi</taxon>
        <taxon>Dikarya</taxon>
        <taxon>Basidiomycota</taxon>
        <taxon>Ustilaginomycotina</taxon>
        <taxon>Exobasidiomycetes</taxon>
        <taxon>Exobasidiales</taxon>
        <taxon>Cryptobasidiaceae</taxon>
        <taxon>Acaromyces</taxon>
    </lineage>
</organism>
<evidence type="ECO:0000256" key="2">
    <source>
        <dbReference type="ARBA" id="ARBA00022801"/>
    </source>
</evidence>
<keyword evidence="12" id="KW-1185">Reference proteome</keyword>
<evidence type="ECO:0000256" key="7">
    <source>
        <dbReference type="RuleBase" id="RU365068"/>
    </source>
</evidence>
<evidence type="ECO:0000259" key="10">
    <source>
        <dbReference type="PROSITE" id="PS51194"/>
    </source>
</evidence>
<evidence type="ECO:0000256" key="5">
    <source>
        <dbReference type="ARBA" id="ARBA00022884"/>
    </source>
</evidence>
<keyword evidence="5 7" id="KW-0694">RNA-binding</keyword>
<dbReference type="InterPro" id="IPR027417">
    <property type="entry name" value="P-loop_NTPase"/>
</dbReference>
<comment type="domain">
    <text evidence="7">The Q motif is unique to and characteristic of the DEAD box family of RNA helicases and controls ATP binding and hydrolysis.</text>
</comment>
<dbReference type="OrthoDB" id="4310724at2759"/>
<dbReference type="EMBL" id="KZ819635">
    <property type="protein sequence ID" value="PWN91576.1"/>
    <property type="molecule type" value="Genomic_DNA"/>
</dbReference>
<evidence type="ECO:0000313" key="11">
    <source>
        <dbReference type="EMBL" id="PWN91576.1"/>
    </source>
</evidence>
<evidence type="ECO:0000256" key="6">
    <source>
        <dbReference type="RuleBase" id="RU000492"/>
    </source>
</evidence>
<feature type="non-terminal residue" evidence="11">
    <location>
        <position position="577"/>
    </location>
</feature>
<proteinExistence type="inferred from homology"/>
<dbReference type="PROSITE" id="PS51194">
    <property type="entry name" value="HELICASE_CTER"/>
    <property type="match status" value="1"/>
</dbReference>
<dbReference type="GO" id="GO:0003723">
    <property type="term" value="F:RNA binding"/>
    <property type="evidence" value="ECO:0007669"/>
    <property type="project" value="UniProtKB-UniRule"/>
</dbReference>
<dbReference type="PANTHER" id="PTHR24031">
    <property type="entry name" value="RNA HELICASE"/>
    <property type="match status" value="1"/>
</dbReference>
<sequence>LKRALRALNFDRPTKIQALALPHALKSSSGQESPSRDVVGIAQTGSGKTLSYGLPMLNWIATTEKEDRKIKYIEGQDAQDGDMTRLTGLVLTPTRELALQVSKHLEALIKASSPSATKKWAHVATLTGGISEEKQRRLVLGHDGAGTDIIVATPGRLWDMCKSDDTLTRRIKLVRFLVVDEADRMIETGHFAEMETIFALVKRAKHSHSSLPTHRSSARCSSQDYTSTSTIAGGASDMQTFIYSATLSKELQNNLKKSKRKKRKNGAASSTIEDLISMIDFRDDDPKVVDLSTAMRLAERLVETKVECLAKDKDLYLYYFLQRYPGRTLVFLNSIDGIRRLTPLLSNLNLSVHPLHSHLQQRQRLKNLERFQAVNLTSADGPTSSILLATDVAARGLDIPSVDHVVHFQLPRSADTYVHRSGRTARAGKSGLSVAMIEPGEKRLWGDLCRSLSRTYDLNSLPVEYSFLPALRQRVDLAREIDRLQHQQEKESHDDSWLRKLAEEADMDLSGDEVDIDAPVKKQGGQSTKRKGKSSTDAKVTALKSQLAALVRVPLSARGVSHKYITSGSRDFVDSLL</sequence>
<dbReference type="EC" id="3.6.4.13" evidence="7"/>
<dbReference type="InterPro" id="IPR014001">
    <property type="entry name" value="Helicase_ATP-bd"/>
</dbReference>
<comment type="similarity">
    <text evidence="6">Belongs to the DEAD box helicase family.</text>
</comment>
<accession>A0A316YRD9</accession>
<dbReference type="GO" id="GO:0003724">
    <property type="term" value="F:RNA helicase activity"/>
    <property type="evidence" value="ECO:0007669"/>
    <property type="project" value="UniProtKB-EC"/>
</dbReference>
<dbReference type="Pfam" id="PF00270">
    <property type="entry name" value="DEAD"/>
    <property type="match status" value="1"/>
</dbReference>
<comment type="catalytic activity">
    <reaction evidence="7">
        <text>ATP + H2O = ADP + phosphate + H(+)</text>
        <dbReference type="Rhea" id="RHEA:13065"/>
        <dbReference type="ChEBI" id="CHEBI:15377"/>
        <dbReference type="ChEBI" id="CHEBI:15378"/>
        <dbReference type="ChEBI" id="CHEBI:30616"/>
        <dbReference type="ChEBI" id="CHEBI:43474"/>
        <dbReference type="ChEBI" id="CHEBI:456216"/>
        <dbReference type="EC" id="3.6.4.13"/>
    </reaction>
</comment>
<dbReference type="PROSITE" id="PS00039">
    <property type="entry name" value="DEAD_ATP_HELICASE"/>
    <property type="match status" value="1"/>
</dbReference>
<keyword evidence="1 6" id="KW-0547">Nucleotide-binding</keyword>
<dbReference type="STRING" id="215250.A0A316YRD9"/>
<gene>
    <name evidence="11" type="ORF">FA10DRAFT_220085</name>
</gene>
<reference evidence="11 12" key="1">
    <citation type="journal article" date="2018" name="Mol. Biol. Evol.">
        <title>Broad Genomic Sampling Reveals a Smut Pathogenic Ancestry of the Fungal Clade Ustilaginomycotina.</title>
        <authorList>
            <person name="Kijpornyongpan T."/>
            <person name="Mondo S.J."/>
            <person name="Barry K."/>
            <person name="Sandor L."/>
            <person name="Lee J."/>
            <person name="Lipzen A."/>
            <person name="Pangilinan J."/>
            <person name="LaButti K."/>
            <person name="Hainaut M."/>
            <person name="Henrissat B."/>
            <person name="Grigoriev I.V."/>
            <person name="Spatafora J.W."/>
            <person name="Aime M.C."/>
        </authorList>
    </citation>
    <scope>NUCLEOTIDE SEQUENCE [LARGE SCALE GENOMIC DNA]</scope>
    <source>
        <strain evidence="11 12">MCA 4198</strain>
    </source>
</reference>
<keyword evidence="2 6" id="KW-0378">Hydrolase</keyword>
<evidence type="ECO:0000313" key="12">
    <source>
        <dbReference type="Proteomes" id="UP000245768"/>
    </source>
</evidence>
<evidence type="ECO:0000256" key="1">
    <source>
        <dbReference type="ARBA" id="ARBA00022741"/>
    </source>
</evidence>
<dbReference type="RefSeq" id="XP_025378774.1">
    <property type="nucleotide sequence ID" value="XM_025518540.1"/>
</dbReference>
<feature type="domain" description="Helicase ATP-binding" evidence="9">
    <location>
        <begin position="29"/>
        <end position="265"/>
    </location>
</feature>
<dbReference type="SUPFAM" id="SSF52540">
    <property type="entry name" value="P-loop containing nucleoside triphosphate hydrolases"/>
    <property type="match status" value="1"/>
</dbReference>
<dbReference type="GO" id="GO:0005524">
    <property type="term" value="F:ATP binding"/>
    <property type="evidence" value="ECO:0007669"/>
    <property type="project" value="UniProtKB-UniRule"/>
</dbReference>
<keyword evidence="3 6" id="KW-0347">Helicase</keyword>
<dbReference type="InterPro" id="IPR001650">
    <property type="entry name" value="Helicase_C-like"/>
</dbReference>
<comment type="function">
    <text evidence="7">RNA helicase.</text>
</comment>
<dbReference type="InterPro" id="IPR011545">
    <property type="entry name" value="DEAD/DEAH_box_helicase_dom"/>
</dbReference>
<keyword evidence="4 6" id="KW-0067">ATP-binding</keyword>
<evidence type="ECO:0000259" key="9">
    <source>
        <dbReference type="PROSITE" id="PS51192"/>
    </source>
</evidence>
<protein>
    <recommendedName>
        <fullName evidence="7">ATP-dependent RNA helicase</fullName>
        <ecNumber evidence="7">3.6.4.13</ecNumber>
    </recommendedName>
</protein>
<feature type="region of interest" description="Disordered" evidence="8">
    <location>
        <begin position="512"/>
        <end position="538"/>
    </location>
</feature>
<dbReference type="GeneID" id="37040456"/>
<evidence type="ECO:0000256" key="4">
    <source>
        <dbReference type="ARBA" id="ARBA00022840"/>
    </source>
</evidence>
<dbReference type="CDD" id="cd18787">
    <property type="entry name" value="SF2_C_DEAD"/>
    <property type="match status" value="1"/>
</dbReference>
<dbReference type="PROSITE" id="PS51192">
    <property type="entry name" value="HELICASE_ATP_BIND_1"/>
    <property type="match status" value="1"/>
</dbReference>
<dbReference type="Gene3D" id="3.40.50.300">
    <property type="entry name" value="P-loop containing nucleotide triphosphate hydrolases"/>
    <property type="match status" value="2"/>
</dbReference>